<proteinExistence type="predicted"/>
<name>A0A7Z2G4W0_9BURK</name>
<dbReference type="OrthoDB" id="9111045at2"/>
<accession>A0A7Z2G4W0</accession>
<dbReference type="EMBL" id="CP046909">
    <property type="protein sequence ID" value="QGZ55106.1"/>
    <property type="molecule type" value="Genomic_DNA"/>
</dbReference>
<organism evidence="2 3">
    <name type="scientific">Paraburkholderia acidiphila</name>
    <dbReference type="NCBI Taxonomy" id="2571747"/>
    <lineage>
        <taxon>Bacteria</taxon>
        <taxon>Pseudomonadati</taxon>
        <taxon>Pseudomonadota</taxon>
        <taxon>Betaproteobacteria</taxon>
        <taxon>Burkholderiales</taxon>
        <taxon>Burkholderiaceae</taxon>
        <taxon>Paraburkholderia</taxon>
    </lineage>
</organism>
<keyword evidence="3" id="KW-1185">Reference proteome</keyword>
<sequence>MRALKYVHAIPRLKGRPRRNPDYKLGLTLTAEITIVQMLIAVWIMRALELPHNSVTYWNIVFWESIVGGLFLLSWVTFIQMLISELRPLVEFRIAQ</sequence>
<feature type="transmembrane region" description="Helical" evidence="1">
    <location>
        <begin position="60"/>
        <end position="83"/>
    </location>
</feature>
<gene>
    <name evidence="2" type="ORF">FAZ97_09345</name>
</gene>
<dbReference type="RefSeq" id="WP_158758194.1">
    <property type="nucleotide sequence ID" value="NZ_CP046909.1"/>
</dbReference>
<evidence type="ECO:0000313" key="2">
    <source>
        <dbReference type="EMBL" id="QGZ55106.1"/>
    </source>
</evidence>
<protein>
    <submittedName>
        <fullName evidence="2">Uncharacterized protein</fullName>
    </submittedName>
</protein>
<reference evidence="2 3" key="1">
    <citation type="submission" date="2019-12" db="EMBL/GenBank/DDBJ databases">
        <title>Paraburkholderia acidiphila 7Q-K02 sp. nov and Paraburkholderia acidisoli DHF22 sp. nov., two strains isolated from forest soil.</title>
        <authorList>
            <person name="Gao Z."/>
            <person name="Qiu L."/>
        </authorList>
    </citation>
    <scope>NUCLEOTIDE SEQUENCE [LARGE SCALE GENOMIC DNA]</scope>
    <source>
        <strain evidence="2 3">7Q-K02</strain>
    </source>
</reference>
<evidence type="ECO:0000256" key="1">
    <source>
        <dbReference type="SAM" id="Phobius"/>
    </source>
</evidence>
<keyword evidence="1" id="KW-1133">Transmembrane helix</keyword>
<dbReference type="KEGG" id="pacp:FAZ97_09345"/>
<dbReference type="AlphaFoldDB" id="A0A7Z2G4W0"/>
<keyword evidence="1" id="KW-0812">Transmembrane</keyword>
<feature type="transmembrane region" description="Helical" evidence="1">
    <location>
        <begin position="25"/>
        <end position="48"/>
    </location>
</feature>
<dbReference type="Proteomes" id="UP000434209">
    <property type="component" value="Chromosome 1"/>
</dbReference>
<evidence type="ECO:0000313" key="3">
    <source>
        <dbReference type="Proteomes" id="UP000434209"/>
    </source>
</evidence>
<keyword evidence="1" id="KW-0472">Membrane</keyword>